<dbReference type="AlphaFoldDB" id="A0A6A6P1M9"/>
<keyword evidence="1" id="KW-0472">Membrane</keyword>
<organism evidence="2 3">
    <name type="scientific">Lineolata rhizophorae</name>
    <dbReference type="NCBI Taxonomy" id="578093"/>
    <lineage>
        <taxon>Eukaryota</taxon>
        <taxon>Fungi</taxon>
        <taxon>Dikarya</taxon>
        <taxon>Ascomycota</taxon>
        <taxon>Pezizomycotina</taxon>
        <taxon>Dothideomycetes</taxon>
        <taxon>Dothideomycetes incertae sedis</taxon>
        <taxon>Lineolatales</taxon>
        <taxon>Lineolataceae</taxon>
        <taxon>Lineolata</taxon>
    </lineage>
</organism>
<sequence>MSPFPLPPSSPLFELRWLPHGWAWFATDANVRRVLQRRKGRGGSARGSGPVAESGAPTPPYLCRWREMPTGFGGLWSVVGCPPLVVVCVDTRALGFLFVSFRLRPPTPPFRRLFVACPFLHLGGFFFFFFCPLFGEK</sequence>
<keyword evidence="3" id="KW-1185">Reference proteome</keyword>
<dbReference type="Proteomes" id="UP000799766">
    <property type="component" value="Unassembled WGS sequence"/>
</dbReference>
<keyword evidence="1" id="KW-0812">Transmembrane</keyword>
<protein>
    <submittedName>
        <fullName evidence="2">Uncharacterized protein</fullName>
    </submittedName>
</protein>
<reference evidence="2" key="1">
    <citation type="journal article" date="2020" name="Stud. Mycol.">
        <title>101 Dothideomycetes genomes: a test case for predicting lifestyles and emergence of pathogens.</title>
        <authorList>
            <person name="Haridas S."/>
            <person name="Albert R."/>
            <person name="Binder M."/>
            <person name="Bloem J."/>
            <person name="Labutti K."/>
            <person name="Salamov A."/>
            <person name="Andreopoulos B."/>
            <person name="Baker S."/>
            <person name="Barry K."/>
            <person name="Bills G."/>
            <person name="Bluhm B."/>
            <person name="Cannon C."/>
            <person name="Castanera R."/>
            <person name="Culley D."/>
            <person name="Daum C."/>
            <person name="Ezra D."/>
            <person name="Gonzalez J."/>
            <person name="Henrissat B."/>
            <person name="Kuo A."/>
            <person name="Liang C."/>
            <person name="Lipzen A."/>
            <person name="Lutzoni F."/>
            <person name="Magnuson J."/>
            <person name="Mondo S."/>
            <person name="Nolan M."/>
            <person name="Ohm R."/>
            <person name="Pangilinan J."/>
            <person name="Park H.-J."/>
            <person name="Ramirez L."/>
            <person name="Alfaro M."/>
            <person name="Sun H."/>
            <person name="Tritt A."/>
            <person name="Yoshinaga Y."/>
            <person name="Zwiers L.-H."/>
            <person name="Turgeon B."/>
            <person name="Goodwin S."/>
            <person name="Spatafora J."/>
            <person name="Crous P."/>
            <person name="Grigoriev I."/>
        </authorList>
    </citation>
    <scope>NUCLEOTIDE SEQUENCE</scope>
    <source>
        <strain evidence="2">ATCC 16933</strain>
    </source>
</reference>
<evidence type="ECO:0000256" key="1">
    <source>
        <dbReference type="SAM" id="Phobius"/>
    </source>
</evidence>
<feature type="transmembrane region" description="Helical" evidence="1">
    <location>
        <begin position="113"/>
        <end position="135"/>
    </location>
</feature>
<gene>
    <name evidence="2" type="ORF">BDY21DRAFT_342804</name>
</gene>
<accession>A0A6A6P1M9</accession>
<evidence type="ECO:0000313" key="2">
    <source>
        <dbReference type="EMBL" id="KAF2457799.1"/>
    </source>
</evidence>
<keyword evidence="1" id="KW-1133">Transmembrane helix</keyword>
<proteinExistence type="predicted"/>
<name>A0A6A6P1M9_9PEZI</name>
<evidence type="ECO:0000313" key="3">
    <source>
        <dbReference type="Proteomes" id="UP000799766"/>
    </source>
</evidence>
<dbReference type="EMBL" id="MU001679">
    <property type="protein sequence ID" value="KAF2457799.1"/>
    <property type="molecule type" value="Genomic_DNA"/>
</dbReference>
<feature type="transmembrane region" description="Helical" evidence="1">
    <location>
        <begin position="75"/>
        <end position="101"/>
    </location>
</feature>